<feature type="compositionally biased region" description="Low complexity" evidence="1">
    <location>
        <begin position="519"/>
        <end position="576"/>
    </location>
</feature>
<accession>A0A918A2R0</accession>
<dbReference type="AlphaFoldDB" id="A0A918A2R0"/>
<feature type="compositionally biased region" description="Low complexity" evidence="1">
    <location>
        <begin position="462"/>
        <end position="472"/>
    </location>
</feature>
<feature type="domain" description="Putative T7SS secretion signal" evidence="3">
    <location>
        <begin position="55"/>
        <end position="182"/>
    </location>
</feature>
<feature type="compositionally biased region" description="Low complexity" evidence="1">
    <location>
        <begin position="485"/>
        <end position="511"/>
    </location>
</feature>
<sequence length="598" mass="59508">MARRHTSGFEVIGMSQDPTPGDPDGIRLLATRYAAIGDQAAIAFGILGQGGAVEQGKGEAMDKLREALESLPDKLSKTAESFQAAVRAYNTYATQLEDAQGQVDTAMDNALAVAATATRTLPELPADATGEQRDAARGQQNDIDAAQSALSAARRMAEDARSLREQASARTSADLDAAAANAIPERNFFQKIGDFFKDFPFVQIIINALVAIVSIFFPVIGLALGALVFVLTQVVLGQNGEIRLGDLLLGIVTLIPGVALFKLGGNAVGGIGRALPSLGRLFGKAGGFFTTAAGKISSIKDTLKNFRVVSVVLDNRAGRASVAAVGDFAARVGEEAVVRKLNGDEITAKNLLLGAAVGGALTGGGAFFSGIKKGSTLDKVGDSTGINKVKESVEGNELLGRGADLATNLGKEGIVAGSKVGVAVSEGSSLNEALLHEGQNLLAGTPGSGGARQLADGIPNKGSLPSGTTPSPGSGGPTTGGPATGGPSTPDSSTPGSSKPSDPAPVATTPAPTTPAPTAPVGSTPAPSTPAAAVPSTGTSPAPDPAVPSTVTTPAPAANVSPSGNSAASDPDAPATPSQPPGPADTSGTQGKPAGGSP</sequence>
<comment type="caution">
    <text evidence="4">The sequence shown here is derived from an EMBL/GenBank/DDBJ whole genome shotgun (WGS) entry which is preliminary data.</text>
</comment>
<keyword evidence="2" id="KW-1133">Transmembrane helix</keyword>
<keyword evidence="5" id="KW-1185">Reference proteome</keyword>
<feature type="compositionally biased region" description="Gly residues" evidence="1">
    <location>
        <begin position="473"/>
        <end position="484"/>
    </location>
</feature>
<dbReference type="RefSeq" id="WP_189138645.1">
    <property type="nucleotide sequence ID" value="NZ_BMNK01000003.1"/>
</dbReference>
<evidence type="ECO:0000313" key="5">
    <source>
        <dbReference type="Proteomes" id="UP000660745"/>
    </source>
</evidence>
<evidence type="ECO:0000259" key="3">
    <source>
        <dbReference type="Pfam" id="PF21725"/>
    </source>
</evidence>
<organism evidence="4 5">
    <name type="scientific">Nonomuraea glycinis</name>
    <dbReference type="NCBI Taxonomy" id="2047744"/>
    <lineage>
        <taxon>Bacteria</taxon>
        <taxon>Bacillati</taxon>
        <taxon>Actinomycetota</taxon>
        <taxon>Actinomycetes</taxon>
        <taxon>Streptosporangiales</taxon>
        <taxon>Streptosporangiaceae</taxon>
        <taxon>Nonomuraea</taxon>
    </lineage>
</organism>
<gene>
    <name evidence="4" type="ORF">GCM10012278_24510</name>
</gene>
<keyword evidence="2" id="KW-0472">Membrane</keyword>
<feature type="region of interest" description="Disordered" evidence="1">
    <location>
        <begin position="1"/>
        <end position="22"/>
    </location>
</feature>
<dbReference type="Pfam" id="PF21725">
    <property type="entry name" value="T7SS_signal"/>
    <property type="match status" value="1"/>
</dbReference>
<dbReference type="InterPro" id="IPR049082">
    <property type="entry name" value="T7SS_signal"/>
</dbReference>
<proteinExistence type="predicted"/>
<reference evidence="4" key="2">
    <citation type="submission" date="2020-09" db="EMBL/GenBank/DDBJ databases">
        <authorList>
            <person name="Sun Q."/>
            <person name="Zhou Y."/>
        </authorList>
    </citation>
    <scope>NUCLEOTIDE SEQUENCE</scope>
    <source>
        <strain evidence="4">CGMCC 4.7430</strain>
    </source>
</reference>
<name>A0A918A2R0_9ACTN</name>
<dbReference type="EMBL" id="BMNK01000003">
    <property type="protein sequence ID" value="GGP05346.1"/>
    <property type="molecule type" value="Genomic_DNA"/>
</dbReference>
<evidence type="ECO:0000256" key="2">
    <source>
        <dbReference type="SAM" id="Phobius"/>
    </source>
</evidence>
<feature type="transmembrane region" description="Helical" evidence="2">
    <location>
        <begin position="244"/>
        <end position="263"/>
    </location>
</feature>
<feature type="transmembrane region" description="Helical" evidence="2">
    <location>
        <begin position="204"/>
        <end position="232"/>
    </location>
</feature>
<reference evidence="4" key="1">
    <citation type="journal article" date="2014" name="Int. J. Syst. Evol. Microbiol.">
        <title>Complete genome sequence of Corynebacterium casei LMG S-19264T (=DSM 44701T), isolated from a smear-ripened cheese.</title>
        <authorList>
            <consortium name="US DOE Joint Genome Institute (JGI-PGF)"/>
            <person name="Walter F."/>
            <person name="Albersmeier A."/>
            <person name="Kalinowski J."/>
            <person name="Ruckert C."/>
        </authorList>
    </citation>
    <scope>NUCLEOTIDE SEQUENCE</scope>
    <source>
        <strain evidence="4">CGMCC 4.7430</strain>
    </source>
</reference>
<dbReference type="Proteomes" id="UP000660745">
    <property type="component" value="Unassembled WGS sequence"/>
</dbReference>
<evidence type="ECO:0000313" key="4">
    <source>
        <dbReference type="EMBL" id="GGP05346.1"/>
    </source>
</evidence>
<keyword evidence="2" id="KW-0812">Transmembrane</keyword>
<feature type="region of interest" description="Disordered" evidence="1">
    <location>
        <begin position="441"/>
        <end position="598"/>
    </location>
</feature>
<evidence type="ECO:0000256" key="1">
    <source>
        <dbReference type="SAM" id="MobiDB-lite"/>
    </source>
</evidence>
<protein>
    <recommendedName>
        <fullName evidence="3">Putative T7SS secretion signal domain-containing protein</fullName>
    </recommendedName>
</protein>